<proteinExistence type="predicted"/>
<dbReference type="RefSeq" id="XP_033666652.1">
    <property type="nucleotide sequence ID" value="XM_033807063.1"/>
</dbReference>
<dbReference type="EMBL" id="ML993599">
    <property type="protein sequence ID" value="KAF2165763.1"/>
    <property type="molecule type" value="Genomic_DNA"/>
</dbReference>
<evidence type="ECO:0000313" key="2">
    <source>
        <dbReference type="Proteomes" id="UP000799537"/>
    </source>
</evidence>
<sequence>MFLFQLLRPMTEATLPTETAPATGEDDYDLETLFQPPIDIFHPLGDVVLHVVDDKNLESRFQVSTDMLAQACPFFDKLLNGDFAEGQKNDRNGSDKREVQIRENRTVVQILCCVIHHKKLEDEMKLSPSVVLQYAILVDKY</sequence>
<reference evidence="1" key="1">
    <citation type="journal article" date="2020" name="Stud. Mycol.">
        <title>101 Dothideomycetes genomes: a test case for predicting lifestyles and emergence of pathogens.</title>
        <authorList>
            <person name="Haridas S."/>
            <person name="Albert R."/>
            <person name="Binder M."/>
            <person name="Bloem J."/>
            <person name="Labutti K."/>
            <person name="Salamov A."/>
            <person name="Andreopoulos B."/>
            <person name="Baker S."/>
            <person name="Barry K."/>
            <person name="Bills G."/>
            <person name="Bluhm B."/>
            <person name="Cannon C."/>
            <person name="Castanera R."/>
            <person name="Culley D."/>
            <person name="Daum C."/>
            <person name="Ezra D."/>
            <person name="Gonzalez J."/>
            <person name="Henrissat B."/>
            <person name="Kuo A."/>
            <person name="Liang C."/>
            <person name="Lipzen A."/>
            <person name="Lutzoni F."/>
            <person name="Magnuson J."/>
            <person name="Mondo S."/>
            <person name="Nolan M."/>
            <person name="Ohm R."/>
            <person name="Pangilinan J."/>
            <person name="Park H.-J."/>
            <person name="Ramirez L."/>
            <person name="Alfaro M."/>
            <person name="Sun H."/>
            <person name="Tritt A."/>
            <person name="Yoshinaga Y."/>
            <person name="Zwiers L.-H."/>
            <person name="Turgeon B."/>
            <person name="Goodwin S."/>
            <person name="Spatafora J."/>
            <person name="Crous P."/>
            <person name="Grigoriev I."/>
        </authorList>
    </citation>
    <scope>NUCLEOTIDE SEQUENCE</scope>
    <source>
        <strain evidence="1">ATCC 36951</strain>
    </source>
</reference>
<evidence type="ECO:0008006" key="3">
    <source>
        <dbReference type="Google" id="ProtNLM"/>
    </source>
</evidence>
<dbReference type="Proteomes" id="UP000799537">
    <property type="component" value="Unassembled WGS sequence"/>
</dbReference>
<name>A0A6A6CGI8_ZASCE</name>
<dbReference type="Gene3D" id="3.30.710.10">
    <property type="entry name" value="Potassium Channel Kv1.1, Chain A"/>
    <property type="match status" value="1"/>
</dbReference>
<dbReference type="OrthoDB" id="5233753at2759"/>
<protein>
    <recommendedName>
        <fullName evidence="3">BTB domain-containing protein</fullName>
    </recommendedName>
</protein>
<dbReference type="GeneID" id="54560335"/>
<accession>A0A6A6CGI8</accession>
<gene>
    <name evidence="1" type="ORF">M409DRAFT_24049</name>
</gene>
<evidence type="ECO:0000313" key="1">
    <source>
        <dbReference type="EMBL" id="KAF2165763.1"/>
    </source>
</evidence>
<dbReference type="AlphaFoldDB" id="A0A6A6CGI8"/>
<keyword evidence="2" id="KW-1185">Reference proteome</keyword>
<organism evidence="1 2">
    <name type="scientific">Zasmidium cellare ATCC 36951</name>
    <dbReference type="NCBI Taxonomy" id="1080233"/>
    <lineage>
        <taxon>Eukaryota</taxon>
        <taxon>Fungi</taxon>
        <taxon>Dikarya</taxon>
        <taxon>Ascomycota</taxon>
        <taxon>Pezizomycotina</taxon>
        <taxon>Dothideomycetes</taxon>
        <taxon>Dothideomycetidae</taxon>
        <taxon>Mycosphaerellales</taxon>
        <taxon>Mycosphaerellaceae</taxon>
        <taxon>Zasmidium</taxon>
    </lineage>
</organism>
<dbReference type="InterPro" id="IPR011333">
    <property type="entry name" value="SKP1/BTB/POZ_sf"/>
</dbReference>